<evidence type="ECO:0008006" key="5">
    <source>
        <dbReference type="Google" id="ProtNLM"/>
    </source>
</evidence>
<feature type="coiled-coil region" evidence="1">
    <location>
        <begin position="24"/>
        <end position="55"/>
    </location>
</feature>
<keyword evidence="2" id="KW-1133">Transmembrane helix</keyword>
<feature type="transmembrane region" description="Helical" evidence="2">
    <location>
        <begin position="83"/>
        <end position="105"/>
    </location>
</feature>
<keyword evidence="1" id="KW-0175">Coiled coil</keyword>
<comment type="caution">
    <text evidence="3">The sequence shown here is derived from an EMBL/GenBank/DDBJ whole genome shotgun (WGS) entry which is preliminary data.</text>
</comment>
<keyword evidence="4" id="KW-1185">Reference proteome</keyword>
<organism evidence="3 4">
    <name type="scientific">Coralloluteibacterium thermophilum</name>
    <dbReference type="NCBI Taxonomy" id="2707049"/>
    <lineage>
        <taxon>Bacteria</taxon>
        <taxon>Pseudomonadati</taxon>
        <taxon>Pseudomonadota</taxon>
        <taxon>Gammaproteobacteria</taxon>
        <taxon>Lysobacterales</taxon>
        <taxon>Lysobacteraceae</taxon>
        <taxon>Coralloluteibacterium</taxon>
    </lineage>
</organism>
<sequence>MSDLSREEVKAHMAASEAKVSATLEVMRRENAEARAELRAAVDAERVDAAQLRADIRTALSEMAAASASQSHKLESKISGLKIWVLSGALAGVVALLTVLGNAYLRSMVAAEVDRPAVPAVQQAPARPDPPADRNQQ</sequence>
<accession>A0ABV9NMD1</accession>
<evidence type="ECO:0000256" key="1">
    <source>
        <dbReference type="SAM" id="Coils"/>
    </source>
</evidence>
<evidence type="ECO:0000313" key="4">
    <source>
        <dbReference type="Proteomes" id="UP001595892"/>
    </source>
</evidence>
<keyword evidence="2" id="KW-0812">Transmembrane</keyword>
<evidence type="ECO:0000256" key="2">
    <source>
        <dbReference type="SAM" id="Phobius"/>
    </source>
</evidence>
<dbReference type="RefSeq" id="WP_377005563.1">
    <property type="nucleotide sequence ID" value="NZ_JBHSGG010000044.1"/>
</dbReference>
<name>A0ABV9NMD1_9GAMM</name>
<protein>
    <recommendedName>
        <fullName evidence="5">DUF3618 domain-containing protein</fullName>
    </recommendedName>
</protein>
<evidence type="ECO:0000313" key="3">
    <source>
        <dbReference type="EMBL" id="MFC4729512.1"/>
    </source>
</evidence>
<dbReference type="EMBL" id="JBHSGG010000044">
    <property type="protein sequence ID" value="MFC4729512.1"/>
    <property type="molecule type" value="Genomic_DNA"/>
</dbReference>
<dbReference type="Proteomes" id="UP001595892">
    <property type="component" value="Unassembled WGS sequence"/>
</dbReference>
<gene>
    <name evidence="3" type="ORF">ACFO3Q_15185</name>
</gene>
<keyword evidence="2" id="KW-0472">Membrane</keyword>
<proteinExistence type="predicted"/>
<reference evidence="4" key="1">
    <citation type="journal article" date="2019" name="Int. J. Syst. Evol. Microbiol.">
        <title>The Global Catalogue of Microorganisms (GCM) 10K type strain sequencing project: providing services to taxonomists for standard genome sequencing and annotation.</title>
        <authorList>
            <consortium name="The Broad Institute Genomics Platform"/>
            <consortium name="The Broad Institute Genome Sequencing Center for Infectious Disease"/>
            <person name="Wu L."/>
            <person name="Ma J."/>
        </authorList>
    </citation>
    <scope>NUCLEOTIDE SEQUENCE [LARGE SCALE GENOMIC DNA]</scope>
    <source>
        <strain evidence="4">CGMCC 1.13574</strain>
    </source>
</reference>